<reference evidence="4 5" key="1">
    <citation type="journal article" date="2006" name="Science">
        <title>Phytophthora genome sequences uncover evolutionary origins and mechanisms of pathogenesis.</title>
        <authorList>
            <person name="Tyler B.M."/>
            <person name="Tripathy S."/>
            <person name="Zhang X."/>
            <person name="Dehal P."/>
            <person name="Jiang R.H."/>
            <person name="Aerts A."/>
            <person name="Arredondo F.D."/>
            <person name="Baxter L."/>
            <person name="Bensasson D."/>
            <person name="Beynon J.L."/>
            <person name="Chapman J."/>
            <person name="Damasceno C.M."/>
            <person name="Dorrance A.E."/>
            <person name="Dou D."/>
            <person name="Dickerman A.W."/>
            <person name="Dubchak I.L."/>
            <person name="Garbelotto M."/>
            <person name="Gijzen M."/>
            <person name="Gordon S.G."/>
            <person name="Govers F."/>
            <person name="Grunwald N.J."/>
            <person name="Huang W."/>
            <person name="Ivors K.L."/>
            <person name="Jones R.W."/>
            <person name="Kamoun S."/>
            <person name="Krampis K."/>
            <person name="Lamour K.H."/>
            <person name="Lee M.K."/>
            <person name="McDonald W.H."/>
            <person name="Medina M."/>
            <person name="Meijer H.J."/>
            <person name="Nordberg E.K."/>
            <person name="Maclean D.J."/>
            <person name="Ospina-Giraldo M.D."/>
            <person name="Morris P.F."/>
            <person name="Phuntumart V."/>
            <person name="Putnam N.H."/>
            <person name="Rash S."/>
            <person name="Rose J.K."/>
            <person name="Sakihama Y."/>
            <person name="Salamov A.A."/>
            <person name="Savidor A."/>
            <person name="Scheuring C.F."/>
            <person name="Smith B.M."/>
            <person name="Sobral B.W."/>
            <person name="Terry A."/>
            <person name="Torto-Alalibo T.A."/>
            <person name="Win J."/>
            <person name="Xu Z."/>
            <person name="Zhang H."/>
            <person name="Grigoriev I.V."/>
            <person name="Rokhsar D.S."/>
            <person name="Boore J.L."/>
        </authorList>
    </citation>
    <scope>NUCLEOTIDE SEQUENCE [LARGE SCALE GENOMIC DNA]</scope>
    <source>
        <strain evidence="4 5">P6497</strain>
    </source>
</reference>
<evidence type="ECO:0000313" key="5">
    <source>
        <dbReference type="Proteomes" id="UP000002640"/>
    </source>
</evidence>
<organism evidence="4 5">
    <name type="scientific">Phytophthora sojae (strain P6497)</name>
    <name type="common">Soybean stem and root rot agent</name>
    <name type="synonym">Phytophthora megasperma f. sp. glycines</name>
    <dbReference type="NCBI Taxonomy" id="1094619"/>
    <lineage>
        <taxon>Eukaryota</taxon>
        <taxon>Sar</taxon>
        <taxon>Stramenopiles</taxon>
        <taxon>Oomycota</taxon>
        <taxon>Peronosporomycetes</taxon>
        <taxon>Peronosporales</taxon>
        <taxon>Peronosporaceae</taxon>
        <taxon>Phytophthora</taxon>
    </lineage>
</organism>
<dbReference type="InParanoid" id="G4Z6W9"/>
<dbReference type="RefSeq" id="XP_009523741.1">
    <property type="nucleotide sequence ID" value="XM_009525446.1"/>
</dbReference>
<feature type="coiled-coil region" evidence="1">
    <location>
        <begin position="632"/>
        <end position="673"/>
    </location>
</feature>
<feature type="coiled-coil region" evidence="1">
    <location>
        <begin position="410"/>
        <end position="496"/>
    </location>
</feature>
<dbReference type="AlphaFoldDB" id="G4Z6W9"/>
<dbReference type="EMBL" id="JH159153">
    <property type="protein sequence ID" value="EGZ21024.1"/>
    <property type="molecule type" value="Genomic_DNA"/>
</dbReference>
<keyword evidence="5" id="KW-1185">Reference proteome</keyword>
<dbReference type="OMA" id="VWKFELE"/>
<name>G4Z6W9_PHYSP</name>
<dbReference type="InterPro" id="IPR009038">
    <property type="entry name" value="GOLD_dom"/>
</dbReference>
<evidence type="ECO:0000313" key="4">
    <source>
        <dbReference type="EMBL" id="EGZ21024.1"/>
    </source>
</evidence>
<accession>G4Z6W9</accession>
<feature type="compositionally biased region" description="Acidic residues" evidence="2">
    <location>
        <begin position="504"/>
        <end position="513"/>
    </location>
</feature>
<evidence type="ECO:0000256" key="1">
    <source>
        <dbReference type="SAM" id="Coils"/>
    </source>
</evidence>
<dbReference type="Proteomes" id="UP000002640">
    <property type="component" value="Unassembled WGS sequence"/>
</dbReference>
<evidence type="ECO:0000259" key="3">
    <source>
        <dbReference type="PROSITE" id="PS50866"/>
    </source>
</evidence>
<feature type="compositionally biased region" description="Polar residues" evidence="2">
    <location>
        <begin position="26"/>
        <end position="38"/>
    </location>
</feature>
<sequence>MADAVLASAEPSPALNTSAVDAPTPATESPHTPSNDSDACNADHFLDVVVTSVDAATPSVTQTIASSLSASGLGAYTVEFVVTKGAASYCIERPLYALFDVLNSIQTAAPKPQILRDEADAPPVLPEFPPKGSRNDAVIAQWCGDMTAFLAAHRSGMLELHPDWLSFVAERDEDKGARMHMTAVDFISQPFPLEKFYVPRGSKHEVVAQVKAKKGDDGPQFIVWKFELEDFDVDFSVSFAPEPYQQPVEIVHARTRYVATTTGRAIEGLYRCLRPGKATLVWDNSYSRLRGKNVLYQVQVVNNSIMQSATAAADALDEAVQAEKARDEERDAALSTALIVSPGSPPEVQSGYSAYIPEAIAQQSWLLSAPINVAGHLASRLFGSQEETAVVPTSRSQRGGGSDSEARSLLEELNGLNMQLMERMESLEDSVAKLTAERDQERSKTHMAIVEKENSANEVKAKEQELASIAGELQRIQREREAWREIQAERDALLEEKHRWAMTDDFDGGDEEASTLASEMDSTTRNRLEQELGQAEAAVLRCRAELGYPLNNHLTGTSTRLEKVAREMAATKQQYEEQMQKWEQERLQLAQQLVKARGQRRVLVTEIRNMRTQTEGQIAVAMAEASEARMVNKRLKKQNELLLTQIRTLINEAEDSEKKLQEVRDELKEQQQQQ</sequence>
<proteinExistence type="predicted"/>
<dbReference type="InterPro" id="IPR036598">
    <property type="entry name" value="GOLD_dom_sf"/>
</dbReference>
<feature type="domain" description="GOLD" evidence="3">
    <location>
        <begin position="180"/>
        <end position="300"/>
    </location>
</feature>
<keyword evidence="1" id="KW-0175">Coiled coil</keyword>
<dbReference type="KEGG" id="psoj:PHYSODRAFT_489480"/>
<dbReference type="GeneID" id="20656435"/>
<protein>
    <recommendedName>
        <fullName evidence="3">GOLD domain-containing protein</fullName>
    </recommendedName>
</protein>
<dbReference type="Gene3D" id="2.60.120.680">
    <property type="entry name" value="GOLD domain"/>
    <property type="match status" value="1"/>
</dbReference>
<feature type="non-terminal residue" evidence="4">
    <location>
        <position position="674"/>
    </location>
</feature>
<dbReference type="PROSITE" id="PS50866">
    <property type="entry name" value="GOLD"/>
    <property type="match status" value="1"/>
</dbReference>
<dbReference type="SMR" id="G4Z6W9"/>
<feature type="region of interest" description="Disordered" evidence="2">
    <location>
        <begin position="1"/>
        <end position="40"/>
    </location>
</feature>
<evidence type="ECO:0000256" key="2">
    <source>
        <dbReference type="SAM" id="MobiDB-lite"/>
    </source>
</evidence>
<dbReference type="SUPFAM" id="SSF101576">
    <property type="entry name" value="Supernatant protein factor (SPF), C-terminal domain"/>
    <property type="match status" value="1"/>
</dbReference>
<gene>
    <name evidence="4" type="ORF">PHYSODRAFT_489480</name>
</gene>
<feature type="region of interest" description="Disordered" evidence="2">
    <location>
        <begin position="504"/>
        <end position="527"/>
    </location>
</feature>